<dbReference type="AlphaFoldDB" id="A0A8K0SNS4"/>
<accession>A0A8K0SNS4</accession>
<dbReference type="PANTHER" id="PTHR38644">
    <property type="entry name" value="EXPRESSED PROTEIN"/>
    <property type="match status" value="1"/>
</dbReference>
<sequence>MASKRPLLPQRGRLGLPGLQPRPRSTGNLPVCLFCSISRPARISPRNRPTPLQVRRFESTTTISNPRLELEQTLTKLETHFPTFINPSRLQLALQGLRQVPGQEAVRVAVLGLGRGEAGTTAKALIETILADPLQDEQEWERKLQEHNALNPLIIRIGREPKTDNAAKLSSSNALTEIHVSSPDYNSLDLELLLMETDLTEPSHGAPIATTEEDLLVPSVDIPSGNGHVTPLTAPVHQAVLVADGFVGATKLSALSLAGNEGSLMAAVNMAGISKDQLGVDFEVIDISKAKNAVNLFRQGPQHAMEYERQWFASNVPSIVSWIKAGAKSADQETKPAVRRLIASVLQSTLSTIQNEEARSTSRAMSAAGSTSLVQDMNKGLAEWSQAAHAELQDQLDVAFTGKRWRKLGWWKLYWRVDDVAMLTNEMLSQRFLPTAERELVYLAGRIAQSGVAQTQYPQPVSELSQPSQNTEKKRLGSGELEDMVPVISSAGLPKWPGHITFTRRYLQDETIPALQALAQKLVIQSLSLSSMTTSLAAMLYVSSVTPTLYEAGAVAALGVVYSLNRLQKKWEAARSFWEGEVREEGRKAVRATEQSVGEVLDGGRRRSSSEEENQLQKARELIAEAEDALARMK</sequence>
<dbReference type="EMBL" id="JAGPNK010000007">
    <property type="protein sequence ID" value="KAH7318300.1"/>
    <property type="molecule type" value="Genomic_DNA"/>
</dbReference>
<organism evidence="3 4">
    <name type="scientific">Stachybotrys elegans</name>
    <dbReference type="NCBI Taxonomy" id="80388"/>
    <lineage>
        <taxon>Eukaryota</taxon>
        <taxon>Fungi</taxon>
        <taxon>Dikarya</taxon>
        <taxon>Ascomycota</taxon>
        <taxon>Pezizomycotina</taxon>
        <taxon>Sordariomycetes</taxon>
        <taxon>Hypocreomycetidae</taxon>
        <taxon>Hypocreales</taxon>
        <taxon>Stachybotryaceae</taxon>
        <taxon>Stachybotrys</taxon>
    </lineage>
</organism>
<feature type="region of interest" description="Disordered" evidence="1">
    <location>
        <begin position="593"/>
        <end position="618"/>
    </location>
</feature>
<reference evidence="3" key="1">
    <citation type="journal article" date="2021" name="Nat. Commun.">
        <title>Genetic determinants of endophytism in the Arabidopsis root mycobiome.</title>
        <authorList>
            <person name="Mesny F."/>
            <person name="Miyauchi S."/>
            <person name="Thiergart T."/>
            <person name="Pickel B."/>
            <person name="Atanasova L."/>
            <person name="Karlsson M."/>
            <person name="Huettel B."/>
            <person name="Barry K.W."/>
            <person name="Haridas S."/>
            <person name="Chen C."/>
            <person name="Bauer D."/>
            <person name="Andreopoulos W."/>
            <person name="Pangilinan J."/>
            <person name="LaButti K."/>
            <person name="Riley R."/>
            <person name="Lipzen A."/>
            <person name="Clum A."/>
            <person name="Drula E."/>
            <person name="Henrissat B."/>
            <person name="Kohler A."/>
            <person name="Grigoriev I.V."/>
            <person name="Martin F.M."/>
            <person name="Hacquard S."/>
        </authorList>
    </citation>
    <scope>NUCLEOTIDE SEQUENCE</scope>
    <source>
        <strain evidence="3">MPI-CAGE-CH-0235</strain>
    </source>
</reference>
<evidence type="ECO:0000313" key="3">
    <source>
        <dbReference type="EMBL" id="KAH7318300.1"/>
    </source>
</evidence>
<evidence type="ECO:0000313" key="4">
    <source>
        <dbReference type="Proteomes" id="UP000813444"/>
    </source>
</evidence>
<feature type="region of interest" description="Disordered" evidence="1">
    <location>
        <begin position="1"/>
        <end position="22"/>
    </location>
</feature>
<name>A0A8K0SNS4_9HYPO</name>
<dbReference type="PANTHER" id="PTHR38644:SF1">
    <property type="entry name" value="EXPRESSED PROTEIN"/>
    <property type="match status" value="1"/>
</dbReference>
<proteinExistence type="predicted"/>
<evidence type="ECO:0000259" key="2">
    <source>
        <dbReference type="Pfam" id="PF23868"/>
    </source>
</evidence>
<gene>
    <name evidence="3" type="ORF">B0I35DRAFT_478818</name>
</gene>
<dbReference type="InterPro" id="IPR056196">
    <property type="entry name" value="Mmc1_C"/>
</dbReference>
<comment type="caution">
    <text evidence="3">The sequence shown here is derived from an EMBL/GenBank/DDBJ whole genome shotgun (WGS) entry which is preliminary data.</text>
</comment>
<protein>
    <recommendedName>
        <fullName evidence="2">Mmc1 C-terminal domain-containing protein</fullName>
    </recommendedName>
</protein>
<dbReference type="Pfam" id="PF23868">
    <property type="entry name" value="Mmc1_C"/>
    <property type="match status" value="1"/>
</dbReference>
<feature type="domain" description="Mmc1 C-terminal" evidence="2">
    <location>
        <begin position="378"/>
        <end position="587"/>
    </location>
</feature>
<dbReference type="Pfam" id="PF23867">
    <property type="entry name" value="Mmc1_N"/>
    <property type="match status" value="1"/>
</dbReference>
<dbReference type="OrthoDB" id="5319015at2759"/>
<keyword evidence="4" id="KW-1185">Reference proteome</keyword>
<evidence type="ECO:0000256" key="1">
    <source>
        <dbReference type="SAM" id="MobiDB-lite"/>
    </source>
</evidence>
<dbReference type="Proteomes" id="UP000813444">
    <property type="component" value="Unassembled WGS sequence"/>
</dbReference>